<dbReference type="PANTHER" id="PTHR24559">
    <property type="entry name" value="TRANSPOSON TY3-I GAG-POL POLYPROTEIN"/>
    <property type="match status" value="1"/>
</dbReference>
<dbReference type="PANTHER" id="PTHR24559:SF450">
    <property type="entry name" value="RNA-DIRECTED DNA POLYMERASE HOMOLOG"/>
    <property type="match status" value="1"/>
</dbReference>
<keyword evidence="6" id="KW-0378">Hydrolase</keyword>
<evidence type="ECO:0000256" key="5">
    <source>
        <dbReference type="ARBA" id="ARBA00022759"/>
    </source>
</evidence>
<feature type="domain" description="Reverse transcriptase" evidence="9">
    <location>
        <begin position="461"/>
        <end position="576"/>
    </location>
</feature>
<dbReference type="GO" id="GO:0008233">
    <property type="term" value="F:peptidase activity"/>
    <property type="evidence" value="ECO:0007669"/>
    <property type="project" value="UniProtKB-KW"/>
</dbReference>
<keyword evidence="4" id="KW-0540">Nuclease</keyword>
<dbReference type="Pfam" id="PF19259">
    <property type="entry name" value="Ty3_capsid"/>
    <property type="match status" value="1"/>
</dbReference>
<dbReference type="InterPro" id="IPR053134">
    <property type="entry name" value="RNA-dir_DNA_polymerase"/>
</dbReference>
<dbReference type="Gene3D" id="3.10.10.10">
    <property type="entry name" value="HIV Type 1 Reverse Transcriptase, subunit A, domain 1"/>
    <property type="match status" value="1"/>
</dbReference>
<dbReference type="GO" id="GO:0006508">
    <property type="term" value="P:proteolysis"/>
    <property type="evidence" value="ECO:0007669"/>
    <property type="project" value="UniProtKB-KW"/>
</dbReference>
<dbReference type="CDD" id="cd00303">
    <property type="entry name" value="retropepsin_like"/>
    <property type="match status" value="1"/>
</dbReference>
<accession>A0A699JIL2</accession>
<gene>
    <name evidence="10" type="ORF">Tci_609901</name>
</gene>
<protein>
    <recommendedName>
        <fullName evidence="9">Reverse transcriptase domain-containing protein</fullName>
    </recommendedName>
</protein>
<sequence>MTVSTRTTPAVMDEARIQELVNNVVNSAVERIRQEFVMQRPESCNAGRERNLDRGMRGNSQFSRVTKIEFPKSRGEDVRGWLFEREHFFKVDNIAEDCKDVDWNAYRTPILKRFDRAYDDPLGKVKKLRQTSTVQNYIDDFDRILCRINLEEDQCISLFLAGLSNEIELSVRMFKPRTLAEVYGLCKLEEGRVTAAKLRPKPPILPTPRYQSQFPNTSLKPMALPTPNRYTPGHKCSRQVFSLEVLGEDIQELIETNIREDTSGELIEETEELIQDSPHISLNAINGTSIYKTMRISGHVGCQLVSICPLQVEVAGGNKMICKYMCKGFTWRCRDVEFQSDVMIIPLGGCEMVLGIQWMATLGNILANFKELGMEFKYKGKRVLLRGTLKIKLQWMQVPEKIAELLHQYEDVFAVPTTLPPTRPCDHQIPLKEGTIPINSRPYRHPPNQKNTIEVMVKELLDTGVIRDSQSPFSSPVVMVKKKDGSWKMCIDYRKLNNATIKDKFPIPMIEELIDELQGSQYFTKLDLRSSYHQIRMHPDDWEKTAFKTHEGYYEFLVMPFGLTNAPSTFQALMNS</sequence>
<comment type="caution">
    <text evidence="10">The sequence shown here is derived from an EMBL/GenBank/DDBJ whole genome shotgun (WGS) entry which is preliminary data.</text>
</comment>
<dbReference type="CDD" id="cd01647">
    <property type="entry name" value="RT_LTR"/>
    <property type="match status" value="1"/>
</dbReference>
<keyword evidence="5" id="KW-0255">Endonuclease</keyword>
<keyword evidence="3" id="KW-0548">Nucleotidyltransferase</keyword>
<dbReference type="SUPFAM" id="SSF56672">
    <property type="entry name" value="DNA/RNA polymerases"/>
    <property type="match status" value="1"/>
</dbReference>
<dbReference type="InterPro" id="IPR043502">
    <property type="entry name" value="DNA/RNA_pol_sf"/>
</dbReference>
<dbReference type="InterPro" id="IPR045358">
    <property type="entry name" value="Ty3_capsid"/>
</dbReference>
<feature type="compositionally biased region" description="Polar residues" evidence="8">
    <location>
        <begin position="209"/>
        <end position="219"/>
    </location>
</feature>
<dbReference type="GO" id="GO:0003964">
    <property type="term" value="F:RNA-directed DNA polymerase activity"/>
    <property type="evidence" value="ECO:0007669"/>
    <property type="project" value="UniProtKB-KW"/>
</dbReference>
<evidence type="ECO:0000256" key="8">
    <source>
        <dbReference type="SAM" id="MobiDB-lite"/>
    </source>
</evidence>
<dbReference type="Gene3D" id="3.30.70.270">
    <property type="match status" value="1"/>
</dbReference>
<name>A0A699JIL2_TANCI</name>
<keyword evidence="7" id="KW-0695">RNA-directed DNA polymerase</keyword>
<evidence type="ECO:0000256" key="7">
    <source>
        <dbReference type="ARBA" id="ARBA00022918"/>
    </source>
</evidence>
<organism evidence="10">
    <name type="scientific">Tanacetum cinerariifolium</name>
    <name type="common">Dalmatian daisy</name>
    <name type="synonym">Chrysanthemum cinerariifolium</name>
    <dbReference type="NCBI Taxonomy" id="118510"/>
    <lineage>
        <taxon>Eukaryota</taxon>
        <taxon>Viridiplantae</taxon>
        <taxon>Streptophyta</taxon>
        <taxon>Embryophyta</taxon>
        <taxon>Tracheophyta</taxon>
        <taxon>Spermatophyta</taxon>
        <taxon>Magnoliopsida</taxon>
        <taxon>eudicotyledons</taxon>
        <taxon>Gunneridae</taxon>
        <taxon>Pentapetalae</taxon>
        <taxon>asterids</taxon>
        <taxon>campanulids</taxon>
        <taxon>Asterales</taxon>
        <taxon>Asteraceae</taxon>
        <taxon>Asteroideae</taxon>
        <taxon>Anthemideae</taxon>
        <taxon>Anthemidinae</taxon>
        <taxon>Tanacetum</taxon>
    </lineage>
</organism>
<dbReference type="GO" id="GO:0004519">
    <property type="term" value="F:endonuclease activity"/>
    <property type="evidence" value="ECO:0007669"/>
    <property type="project" value="UniProtKB-KW"/>
</dbReference>
<evidence type="ECO:0000313" key="10">
    <source>
        <dbReference type="EMBL" id="GFA37929.1"/>
    </source>
</evidence>
<evidence type="ECO:0000256" key="2">
    <source>
        <dbReference type="ARBA" id="ARBA00022679"/>
    </source>
</evidence>
<feature type="non-terminal residue" evidence="10">
    <location>
        <position position="576"/>
    </location>
</feature>
<keyword evidence="1" id="KW-0645">Protease</keyword>
<dbReference type="InterPro" id="IPR043128">
    <property type="entry name" value="Rev_trsase/Diguanyl_cyclase"/>
</dbReference>
<dbReference type="FunFam" id="3.10.10.10:FF:000007">
    <property type="entry name" value="Retrovirus-related Pol polyprotein from transposon 17.6-like Protein"/>
    <property type="match status" value="1"/>
</dbReference>
<evidence type="ECO:0000256" key="4">
    <source>
        <dbReference type="ARBA" id="ARBA00022722"/>
    </source>
</evidence>
<dbReference type="AlphaFoldDB" id="A0A699JIL2"/>
<proteinExistence type="predicted"/>
<dbReference type="EMBL" id="BKCJ010413960">
    <property type="protein sequence ID" value="GFA37929.1"/>
    <property type="molecule type" value="Genomic_DNA"/>
</dbReference>
<evidence type="ECO:0000256" key="3">
    <source>
        <dbReference type="ARBA" id="ARBA00022695"/>
    </source>
</evidence>
<dbReference type="PROSITE" id="PS50878">
    <property type="entry name" value="RT_POL"/>
    <property type="match status" value="1"/>
</dbReference>
<feature type="region of interest" description="Disordered" evidence="8">
    <location>
        <begin position="199"/>
        <end position="223"/>
    </location>
</feature>
<evidence type="ECO:0000256" key="1">
    <source>
        <dbReference type="ARBA" id="ARBA00022670"/>
    </source>
</evidence>
<dbReference type="InterPro" id="IPR000477">
    <property type="entry name" value="RT_dom"/>
</dbReference>
<dbReference type="Pfam" id="PF00078">
    <property type="entry name" value="RVT_1"/>
    <property type="match status" value="1"/>
</dbReference>
<evidence type="ECO:0000256" key="6">
    <source>
        <dbReference type="ARBA" id="ARBA00022801"/>
    </source>
</evidence>
<reference evidence="10" key="1">
    <citation type="journal article" date="2019" name="Sci. Rep.">
        <title>Draft genome of Tanacetum cinerariifolium, the natural source of mosquito coil.</title>
        <authorList>
            <person name="Yamashiro T."/>
            <person name="Shiraishi A."/>
            <person name="Satake H."/>
            <person name="Nakayama K."/>
        </authorList>
    </citation>
    <scope>NUCLEOTIDE SEQUENCE</scope>
</reference>
<keyword evidence="2" id="KW-0808">Transferase</keyword>
<evidence type="ECO:0000259" key="9">
    <source>
        <dbReference type="PROSITE" id="PS50878"/>
    </source>
</evidence>